<reference evidence="1 2" key="1">
    <citation type="submission" date="2024-02" db="EMBL/GenBank/DDBJ databases">
        <authorList>
            <person name="Chen Y."/>
            <person name="Shah S."/>
            <person name="Dougan E. K."/>
            <person name="Thang M."/>
            <person name="Chan C."/>
        </authorList>
    </citation>
    <scope>NUCLEOTIDE SEQUENCE [LARGE SCALE GENOMIC DNA]</scope>
</reference>
<keyword evidence="2" id="KW-1185">Reference proteome</keyword>
<protein>
    <recommendedName>
        <fullName evidence="3">TIR domain-containing protein</fullName>
    </recommendedName>
</protein>
<evidence type="ECO:0000313" key="1">
    <source>
        <dbReference type="EMBL" id="CAK8989602.1"/>
    </source>
</evidence>
<dbReference type="EMBL" id="CAXAMM010000923">
    <property type="protein sequence ID" value="CAK8989602.1"/>
    <property type="molecule type" value="Genomic_DNA"/>
</dbReference>
<comment type="caution">
    <text evidence="1">The sequence shown here is derived from an EMBL/GenBank/DDBJ whole genome shotgun (WGS) entry which is preliminary data.</text>
</comment>
<organism evidence="1 2">
    <name type="scientific">Durusdinium trenchii</name>
    <dbReference type="NCBI Taxonomy" id="1381693"/>
    <lineage>
        <taxon>Eukaryota</taxon>
        <taxon>Sar</taxon>
        <taxon>Alveolata</taxon>
        <taxon>Dinophyceae</taxon>
        <taxon>Suessiales</taxon>
        <taxon>Symbiodiniaceae</taxon>
        <taxon>Durusdinium</taxon>
    </lineage>
</organism>
<feature type="non-terminal residue" evidence="1">
    <location>
        <position position="1"/>
    </location>
</feature>
<dbReference type="Proteomes" id="UP001642464">
    <property type="component" value="Unassembled WGS sequence"/>
</dbReference>
<gene>
    <name evidence="1" type="ORF">SCF082_LOCUS1880</name>
</gene>
<accession>A0ABP0HI11</accession>
<sequence length="140" mass="16102">VAVDASLDLFSRAWCMAELAEAQRMGMGQCLLIRNKATLLSRQHSLEGLRVQDMTATRREDVDAILAKIPDKEAFNRKLQELIFDQKVGLLTAWKQADALQQMEDLSHILKWARMSTMVKDGLQVWQKWTVSNLQRCKQE</sequence>
<evidence type="ECO:0008006" key="3">
    <source>
        <dbReference type="Google" id="ProtNLM"/>
    </source>
</evidence>
<evidence type="ECO:0000313" key="2">
    <source>
        <dbReference type="Proteomes" id="UP001642464"/>
    </source>
</evidence>
<proteinExistence type="predicted"/>
<name>A0ABP0HI11_9DINO</name>